<evidence type="ECO:0000256" key="2">
    <source>
        <dbReference type="ARBA" id="ARBA00022475"/>
    </source>
</evidence>
<evidence type="ECO:0000256" key="4">
    <source>
        <dbReference type="ARBA" id="ARBA00022989"/>
    </source>
</evidence>
<keyword evidence="4 6" id="KW-1133">Transmembrane helix</keyword>
<dbReference type="GO" id="GO:0005886">
    <property type="term" value="C:plasma membrane"/>
    <property type="evidence" value="ECO:0007669"/>
    <property type="project" value="UniProtKB-SubCell"/>
</dbReference>
<evidence type="ECO:0000256" key="5">
    <source>
        <dbReference type="ARBA" id="ARBA00023136"/>
    </source>
</evidence>
<dbReference type="Gene3D" id="3.30.70.120">
    <property type="match status" value="1"/>
</dbReference>
<keyword evidence="2" id="KW-1003">Cell membrane</keyword>
<evidence type="ECO:0000259" key="7">
    <source>
        <dbReference type="Pfam" id="PF10035"/>
    </source>
</evidence>
<evidence type="ECO:0000313" key="8">
    <source>
        <dbReference type="EMBL" id="QDA60532.1"/>
    </source>
</evidence>
<dbReference type="InterPro" id="IPR003740">
    <property type="entry name" value="YitT"/>
</dbReference>
<reference evidence="8 9" key="1">
    <citation type="submission" date="2019-06" db="EMBL/GenBank/DDBJ databases">
        <authorList>
            <person name="Srinivasan S."/>
        </authorList>
    </citation>
    <scope>NUCLEOTIDE SEQUENCE [LARGE SCALE GENOMIC DNA]</scope>
    <source>
        <strain evidence="8 9">17J68-5</strain>
    </source>
</reference>
<feature type="transmembrane region" description="Helical" evidence="6">
    <location>
        <begin position="146"/>
        <end position="164"/>
    </location>
</feature>
<dbReference type="PANTHER" id="PTHR33545:SF3">
    <property type="entry name" value="UPF0750 MEMBRANE PROTEIN YQFU"/>
    <property type="match status" value="1"/>
</dbReference>
<dbReference type="Pfam" id="PF10035">
    <property type="entry name" value="DUF2179"/>
    <property type="match status" value="1"/>
</dbReference>
<organism evidence="8 9">
    <name type="scientific">Hymenobacter jejuensis</name>
    <dbReference type="NCBI Taxonomy" id="2502781"/>
    <lineage>
        <taxon>Bacteria</taxon>
        <taxon>Pseudomonadati</taxon>
        <taxon>Bacteroidota</taxon>
        <taxon>Cytophagia</taxon>
        <taxon>Cytophagales</taxon>
        <taxon>Hymenobacteraceae</taxon>
        <taxon>Hymenobacter</taxon>
    </lineage>
</organism>
<dbReference type="KEGG" id="hyj:FHG12_10610"/>
<dbReference type="EMBL" id="CP040896">
    <property type="protein sequence ID" value="QDA60532.1"/>
    <property type="molecule type" value="Genomic_DNA"/>
</dbReference>
<feature type="transmembrane region" description="Helical" evidence="6">
    <location>
        <begin position="185"/>
        <end position="207"/>
    </location>
</feature>
<dbReference type="OrthoDB" id="265478at2"/>
<dbReference type="InterPro" id="IPR015867">
    <property type="entry name" value="N-reg_PII/ATP_PRibTrfase_C"/>
</dbReference>
<feature type="domain" description="DUF2179" evidence="7">
    <location>
        <begin position="259"/>
        <end position="318"/>
    </location>
</feature>
<dbReference type="InterPro" id="IPR019264">
    <property type="entry name" value="DUF2179"/>
</dbReference>
<dbReference type="CDD" id="cd16380">
    <property type="entry name" value="YitT_C"/>
    <property type="match status" value="1"/>
</dbReference>
<keyword evidence="3 6" id="KW-0812">Transmembrane</keyword>
<keyword evidence="5 6" id="KW-0472">Membrane</keyword>
<evidence type="ECO:0000256" key="6">
    <source>
        <dbReference type="SAM" id="Phobius"/>
    </source>
</evidence>
<feature type="transmembrane region" description="Helical" evidence="6">
    <location>
        <begin position="118"/>
        <end position="140"/>
    </location>
</feature>
<dbReference type="RefSeq" id="WP_139515708.1">
    <property type="nucleotide sequence ID" value="NZ_CP040896.1"/>
</dbReference>
<accession>A0A5B8A306</accession>
<dbReference type="Proteomes" id="UP000305398">
    <property type="component" value="Chromosome"/>
</dbReference>
<evidence type="ECO:0000256" key="1">
    <source>
        <dbReference type="ARBA" id="ARBA00004651"/>
    </source>
</evidence>
<proteinExistence type="predicted"/>
<dbReference type="PANTHER" id="PTHR33545">
    <property type="entry name" value="UPF0750 MEMBRANE PROTEIN YITT-RELATED"/>
    <property type="match status" value="1"/>
</dbReference>
<dbReference type="InterPro" id="IPR051461">
    <property type="entry name" value="UPF0750_membrane"/>
</dbReference>
<feature type="transmembrane region" description="Helical" evidence="6">
    <location>
        <begin position="90"/>
        <end position="111"/>
    </location>
</feature>
<dbReference type="PIRSF" id="PIRSF006483">
    <property type="entry name" value="Membrane_protein_YitT"/>
    <property type="match status" value="1"/>
</dbReference>
<evidence type="ECO:0000256" key="3">
    <source>
        <dbReference type="ARBA" id="ARBA00022692"/>
    </source>
</evidence>
<name>A0A5B8A306_9BACT</name>
<evidence type="ECO:0000313" key="9">
    <source>
        <dbReference type="Proteomes" id="UP000305398"/>
    </source>
</evidence>
<dbReference type="Pfam" id="PF02588">
    <property type="entry name" value="YitT_membrane"/>
    <property type="match status" value="1"/>
</dbReference>
<comment type="subcellular location">
    <subcellularLocation>
        <location evidence="1">Cell membrane</location>
        <topology evidence="1">Multi-pass membrane protein</topology>
    </subcellularLocation>
</comment>
<feature type="transmembrane region" description="Helical" evidence="6">
    <location>
        <begin position="49"/>
        <end position="70"/>
    </location>
</feature>
<sequence>MFLQQLLMHRLTEKKRAVGASSRLPVPSAPPTPENWVFPFAGWWIKRQLIQVAMLVAGIFSAALGLKAFLLPNGFIDGGVTGISLLVSQLTGISLSILIVLINIPFIILGYFQLGKWFAFKTLATILALALVLLVVSFPTLTQDKLLIAVFGGFFLGAGIGLTVRGGAVLDGSEVLAVYVSKRTALSVGDVVLVINILIFGAAALLLSVETALYSILAYLAAAKTMDFIIEGIEEYTGVTIISSQSEAIRLMVTEKLGRGATIYSGKRGYGSRGHNQEAIDVIFTVVTRLEVTQLTDEINKIDNQAFVVMHSVRDTKGGLVKKRPLH</sequence>
<protein>
    <submittedName>
        <fullName evidence="8">YitT family protein</fullName>
    </submittedName>
</protein>
<gene>
    <name evidence="8" type="ORF">FHG12_10610</name>
</gene>
<dbReference type="AlphaFoldDB" id="A0A5B8A306"/>
<keyword evidence="9" id="KW-1185">Reference proteome</keyword>